<feature type="region of interest" description="Disordered" evidence="1">
    <location>
        <begin position="343"/>
        <end position="375"/>
    </location>
</feature>
<dbReference type="GO" id="GO:0031146">
    <property type="term" value="P:SCF-dependent proteasomal ubiquitin-dependent protein catabolic process"/>
    <property type="evidence" value="ECO:0007669"/>
    <property type="project" value="TreeGrafter"/>
</dbReference>
<dbReference type="Pfam" id="PF25499">
    <property type="entry name" value="Beta-prop_pof12"/>
    <property type="match status" value="1"/>
</dbReference>
<evidence type="ECO:0000313" key="4">
    <source>
        <dbReference type="Proteomes" id="UP000799766"/>
    </source>
</evidence>
<feature type="non-terminal residue" evidence="3">
    <location>
        <position position="1"/>
    </location>
</feature>
<feature type="region of interest" description="Disordered" evidence="1">
    <location>
        <begin position="471"/>
        <end position="491"/>
    </location>
</feature>
<dbReference type="InterPro" id="IPR011047">
    <property type="entry name" value="Quinoprotein_ADH-like_sf"/>
</dbReference>
<evidence type="ECO:0000313" key="3">
    <source>
        <dbReference type="EMBL" id="KAF2454391.1"/>
    </source>
</evidence>
<dbReference type="Pfam" id="PF12937">
    <property type="entry name" value="F-box-like"/>
    <property type="match status" value="1"/>
</dbReference>
<dbReference type="EMBL" id="MU001691">
    <property type="protein sequence ID" value="KAF2454391.1"/>
    <property type="molecule type" value="Genomic_DNA"/>
</dbReference>
<dbReference type="GO" id="GO:0019005">
    <property type="term" value="C:SCF ubiquitin ligase complex"/>
    <property type="evidence" value="ECO:0007669"/>
    <property type="project" value="TreeGrafter"/>
</dbReference>
<dbReference type="InterPro" id="IPR001810">
    <property type="entry name" value="F-box_dom"/>
</dbReference>
<dbReference type="SUPFAM" id="SSF81383">
    <property type="entry name" value="F-box domain"/>
    <property type="match status" value="1"/>
</dbReference>
<proteinExistence type="predicted"/>
<gene>
    <name evidence="3" type="ORF">BDY21DRAFT_275164</name>
</gene>
<evidence type="ECO:0000259" key="2">
    <source>
        <dbReference type="PROSITE" id="PS50181"/>
    </source>
</evidence>
<dbReference type="AlphaFoldDB" id="A0A6A6NRM8"/>
<dbReference type="GO" id="GO:0005737">
    <property type="term" value="C:cytoplasm"/>
    <property type="evidence" value="ECO:0007669"/>
    <property type="project" value="TreeGrafter"/>
</dbReference>
<name>A0A6A6NRM8_9PEZI</name>
<dbReference type="PANTHER" id="PTHR12874:SF9">
    <property type="entry name" value="F-BOX ONLY PROTEIN 48"/>
    <property type="match status" value="1"/>
</dbReference>
<evidence type="ECO:0000256" key="1">
    <source>
        <dbReference type="SAM" id="MobiDB-lite"/>
    </source>
</evidence>
<keyword evidence="4" id="KW-1185">Reference proteome</keyword>
<dbReference type="PROSITE" id="PS50181">
    <property type="entry name" value="FBOX"/>
    <property type="match status" value="1"/>
</dbReference>
<accession>A0A6A6NRM8</accession>
<dbReference type="Proteomes" id="UP000799766">
    <property type="component" value="Unassembled WGS sequence"/>
</dbReference>
<dbReference type="SMART" id="SM00256">
    <property type="entry name" value="FBOX"/>
    <property type="match status" value="1"/>
</dbReference>
<protein>
    <recommendedName>
        <fullName evidence="2">F-box domain-containing protein</fullName>
    </recommendedName>
</protein>
<sequence length="536" mass="57783">ASSRHSISKLSDELLIRVLSFVPVATLTVCQRVSRRFYAVAGDSQLWRPAYYERFVAPRLSRQPQLRESAAGGEELHQQHYQATAPVSAAKWLDDAHLVRKGNSTDWKRQYRLRDNWAKGSCGLREISVAEPASLAPLLVALHESVVFTVDHLAGLRAWSTASGAGGGRLLIAQRRLEADKGMRKGLAVPTCLAVDGARKGVEGARVVVGFNDAQFSVFELHCGECTFEHLYTHPAAPGKAVAAVAYCSPYLLLVTACRIMTLYEFFPEEDSIDKSSLAPPAPIHSLQSHWICAPFTLSLRRMAANAVASIAFTTRSLLGTFVVGIQELVLSPSGALLDSRVSYQSDQRHRHQRGHPLTLDDLPPPPVVASSTSAATRSAATAAATATTSLSYSHPYLLAGRPDNTLLLFTVTSTPAALRVSPGTTLWGHTSAVGGAHVGGRGKAVSVSLRGEEMRVWDLEGGLSWGRKAAGGGGGANGRGLLADREREKEREKGVRRRGLDLDVARGYVGFDEEKVVVLKERCDGGQALAVYDFT</sequence>
<dbReference type="OrthoDB" id="3219396at2759"/>
<dbReference type="Gene3D" id="1.20.1280.50">
    <property type="match status" value="1"/>
</dbReference>
<reference evidence="3" key="1">
    <citation type="journal article" date="2020" name="Stud. Mycol.">
        <title>101 Dothideomycetes genomes: a test case for predicting lifestyles and emergence of pathogens.</title>
        <authorList>
            <person name="Haridas S."/>
            <person name="Albert R."/>
            <person name="Binder M."/>
            <person name="Bloem J."/>
            <person name="Labutti K."/>
            <person name="Salamov A."/>
            <person name="Andreopoulos B."/>
            <person name="Baker S."/>
            <person name="Barry K."/>
            <person name="Bills G."/>
            <person name="Bluhm B."/>
            <person name="Cannon C."/>
            <person name="Castanera R."/>
            <person name="Culley D."/>
            <person name="Daum C."/>
            <person name="Ezra D."/>
            <person name="Gonzalez J."/>
            <person name="Henrissat B."/>
            <person name="Kuo A."/>
            <person name="Liang C."/>
            <person name="Lipzen A."/>
            <person name="Lutzoni F."/>
            <person name="Magnuson J."/>
            <person name="Mondo S."/>
            <person name="Nolan M."/>
            <person name="Ohm R."/>
            <person name="Pangilinan J."/>
            <person name="Park H.-J."/>
            <person name="Ramirez L."/>
            <person name="Alfaro M."/>
            <person name="Sun H."/>
            <person name="Tritt A."/>
            <person name="Yoshinaga Y."/>
            <person name="Zwiers L.-H."/>
            <person name="Turgeon B."/>
            <person name="Goodwin S."/>
            <person name="Spatafora J."/>
            <person name="Crous P."/>
            <person name="Grigoriev I."/>
        </authorList>
    </citation>
    <scope>NUCLEOTIDE SEQUENCE</scope>
    <source>
        <strain evidence="3">ATCC 16933</strain>
    </source>
</reference>
<feature type="non-terminal residue" evidence="3">
    <location>
        <position position="536"/>
    </location>
</feature>
<dbReference type="InterPro" id="IPR036047">
    <property type="entry name" value="F-box-like_dom_sf"/>
</dbReference>
<dbReference type="PANTHER" id="PTHR12874">
    <property type="entry name" value="F-BOX ONLY PROTEIN 48-RELATED"/>
    <property type="match status" value="1"/>
</dbReference>
<dbReference type="SUPFAM" id="SSF50998">
    <property type="entry name" value="Quinoprotein alcohol dehydrogenase-like"/>
    <property type="match status" value="1"/>
</dbReference>
<organism evidence="3 4">
    <name type="scientific">Lineolata rhizophorae</name>
    <dbReference type="NCBI Taxonomy" id="578093"/>
    <lineage>
        <taxon>Eukaryota</taxon>
        <taxon>Fungi</taxon>
        <taxon>Dikarya</taxon>
        <taxon>Ascomycota</taxon>
        <taxon>Pezizomycotina</taxon>
        <taxon>Dothideomycetes</taxon>
        <taxon>Dothideomycetes incertae sedis</taxon>
        <taxon>Lineolatales</taxon>
        <taxon>Lineolataceae</taxon>
        <taxon>Lineolata</taxon>
    </lineage>
</organism>
<feature type="domain" description="F-box" evidence="2">
    <location>
        <begin position="4"/>
        <end position="50"/>
    </location>
</feature>